<dbReference type="Gene3D" id="3.40.1350.10">
    <property type="match status" value="1"/>
</dbReference>
<dbReference type="AlphaFoldDB" id="A0A1X7KSM9"/>
<evidence type="ECO:0000313" key="2">
    <source>
        <dbReference type="EMBL" id="SMG44547.1"/>
    </source>
</evidence>
<feature type="domain" description="Endonuclease NucS C-terminal" evidence="1">
    <location>
        <begin position="4"/>
        <end position="97"/>
    </location>
</feature>
<dbReference type="Pfam" id="PF01939">
    <property type="entry name" value="NucS_C"/>
    <property type="match status" value="1"/>
</dbReference>
<reference evidence="3" key="1">
    <citation type="submission" date="2017-04" db="EMBL/GenBank/DDBJ databases">
        <authorList>
            <person name="Varghese N."/>
            <person name="Submissions S."/>
        </authorList>
    </citation>
    <scope>NUCLEOTIDE SEQUENCE [LARGE SCALE GENOMIC DNA]</scope>
    <source>
        <strain evidence="3">VKM Ac-2510</strain>
    </source>
</reference>
<evidence type="ECO:0000259" key="1">
    <source>
        <dbReference type="Pfam" id="PF01939"/>
    </source>
</evidence>
<dbReference type="Proteomes" id="UP000193244">
    <property type="component" value="Unassembled WGS sequence"/>
</dbReference>
<dbReference type="EMBL" id="FXAY01000005">
    <property type="protein sequence ID" value="SMG44547.1"/>
    <property type="molecule type" value="Genomic_DNA"/>
</dbReference>
<proteinExistence type="predicted"/>
<organism evidence="2 3">
    <name type="scientific">Agreia pratensis</name>
    <dbReference type="NCBI Taxonomy" id="150121"/>
    <lineage>
        <taxon>Bacteria</taxon>
        <taxon>Bacillati</taxon>
        <taxon>Actinomycetota</taxon>
        <taxon>Actinomycetes</taxon>
        <taxon>Micrococcales</taxon>
        <taxon>Microbacteriaceae</taxon>
        <taxon>Agreia</taxon>
    </lineage>
</organism>
<sequence>MTASENAIRDLLATQLSLIEPGLKHVANNYHLRNPHGADGFVDILARDSTGAFVVIELKKASSTSRQAVHEIGKYVDLLGRDKGLRPEMIRAIIVSTDWHELLVPFSYYVHHSDFDLRGFQLVLEADGLTPRGTLEMRALKTATPRSLTVSQRRIDEIPKEDLTTTWDAVKARLHDLQINDFVGLHLSIDGTRMVVLVLGTILSEDSRQPMGEVLLRESGFDDEDIEKMSTEELVLLGIEYEGHPLNVCYPEKVSALINGHGWTINQVERFGVFDDADLFSEADILQACEGWSGGLSTQYFNGRARTTNVTQWAGFRGSISMVIADSPGWVGPARLWLDQLQGDAPHWDISTNVYDNHDFLQSLLHGYRDQRWFELVPQFSLAVEAHDGNAYGLWGYLRWDGTRVHIVDGLRAAYANIGEWSELRAYDGQSEANNRLLKAWHLTYELSEKRANQPRPEILSERHGELVKRLVEKGDEREDMMMAVAMVGFMEAHADQLDKLVAYLQHHVTIDPATATQMIFFNGHVDSDWY</sequence>
<dbReference type="GO" id="GO:0004519">
    <property type="term" value="F:endonuclease activity"/>
    <property type="evidence" value="ECO:0007669"/>
    <property type="project" value="InterPro"/>
</dbReference>
<accession>A0A1X7KSM9</accession>
<name>A0A1X7KSM9_9MICO</name>
<gene>
    <name evidence="2" type="ORF">SAMN06296010_2893</name>
</gene>
<keyword evidence="3" id="KW-1185">Reference proteome</keyword>
<dbReference type="InterPro" id="IPR048301">
    <property type="entry name" value="NucS_C"/>
</dbReference>
<dbReference type="GO" id="GO:0003676">
    <property type="term" value="F:nucleic acid binding"/>
    <property type="evidence" value="ECO:0007669"/>
    <property type="project" value="InterPro"/>
</dbReference>
<protein>
    <recommendedName>
        <fullName evidence="1">Endonuclease NucS C-terminal domain-containing protein</fullName>
    </recommendedName>
</protein>
<dbReference type="RefSeq" id="WP_085487283.1">
    <property type="nucleotide sequence ID" value="NZ_FXAY01000005.1"/>
</dbReference>
<dbReference type="InterPro" id="IPR011856">
    <property type="entry name" value="tRNA_endonuc-like_dom_sf"/>
</dbReference>
<evidence type="ECO:0000313" key="3">
    <source>
        <dbReference type="Proteomes" id="UP000193244"/>
    </source>
</evidence>
<dbReference type="OrthoDB" id="8477544at2"/>